<dbReference type="EMBL" id="VSRR010008501">
    <property type="protein sequence ID" value="MPC48829.1"/>
    <property type="molecule type" value="Genomic_DNA"/>
</dbReference>
<proteinExistence type="predicted"/>
<comment type="caution">
    <text evidence="2">The sequence shown here is derived from an EMBL/GenBank/DDBJ whole genome shotgun (WGS) entry which is preliminary data.</text>
</comment>
<feature type="compositionally biased region" description="Basic and acidic residues" evidence="1">
    <location>
        <begin position="7"/>
        <end position="27"/>
    </location>
</feature>
<name>A0A5B7FU32_PORTR</name>
<feature type="region of interest" description="Disordered" evidence="1">
    <location>
        <begin position="1"/>
        <end position="27"/>
    </location>
</feature>
<reference evidence="2 3" key="1">
    <citation type="submission" date="2019-05" db="EMBL/GenBank/DDBJ databases">
        <title>Another draft genome of Portunus trituberculatus and its Hox gene families provides insights of decapod evolution.</title>
        <authorList>
            <person name="Jeong J.-H."/>
            <person name="Song I."/>
            <person name="Kim S."/>
            <person name="Choi T."/>
            <person name="Kim D."/>
            <person name="Ryu S."/>
            <person name="Kim W."/>
        </authorList>
    </citation>
    <scope>NUCLEOTIDE SEQUENCE [LARGE SCALE GENOMIC DNA]</scope>
    <source>
        <tissue evidence="2">Muscle</tissue>
    </source>
</reference>
<evidence type="ECO:0000256" key="1">
    <source>
        <dbReference type="SAM" id="MobiDB-lite"/>
    </source>
</evidence>
<organism evidence="2 3">
    <name type="scientific">Portunus trituberculatus</name>
    <name type="common">Swimming crab</name>
    <name type="synonym">Neptunus trituberculatus</name>
    <dbReference type="NCBI Taxonomy" id="210409"/>
    <lineage>
        <taxon>Eukaryota</taxon>
        <taxon>Metazoa</taxon>
        <taxon>Ecdysozoa</taxon>
        <taxon>Arthropoda</taxon>
        <taxon>Crustacea</taxon>
        <taxon>Multicrustacea</taxon>
        <taxon>Malacostraca</taxon>
        <taxon>Eumalacostraca</taxon>
        <taxon>Eucarida</taxon>
        <taxon>Decapoda</taxon>
        <taxon>Pleocyemata</taxon>
        <taxon>Brachyura</taxon>
        <taxon>Eubrachyura</taxon>
        <taxon>Portunoidea</taxon>
        <taxon>Portunidae</taxon>
        <taxon>Portuninae</taxon>
        <taxon>Portunus</taxon>
    </lineage>
</organism>
<sequence>MVVGGRRALEGEGGSRRGSLEMRGSGRDSRNLQICGRLFLFCYCIDARRSRVSLVGCEAGDRYRGVVVAWTLVPRHHLAARVLVLFKISKVTARNAVVSLTGAFTIGTAAQPTANKGPSNLASGARWQHNKPLSLGILDHLTQFIGSQCAYMCIFVHIHEYVLVQNGAAGMGQLGAVPCWEGVGWAGLEGEGLSGWLEVGGSVGRAVLVGNLAANCLLPSLVGNPTSGSWNYLL</sequence>
<dbReference type="AlphaFoldDB" id="A0A5B7FU32"/>
<keyword evidence="3" id="KW-1185">Reference proteome</keyword>
<evidence type="ECO:0000313" key="2">
    <source>
        <dbReference type="EMBL" id="MPC48829.1"/>
    </source>
</evidence>
<dbReference type="Proteomes" id="UP000324222">
    <property type="component" value="Unassembled WGS sequence"/>
</dbReference>
<gene>
    <name evidence="2" type="ORF">E2C01_042614</name>
</gene>
<protein>
    <submittedName>
        <fullName evidence="2">Uncharacterized protein</fullName>
    </submittedName>
</protein>
<accession>A0A5B7FU32</accession>
<evidence type="ECO:0000313" key="3">
    <source>
        <dbReference type="Proteomes" id="UP000324222"/>
    </source>
</evidence>